<feature type="transmembrane region" description="Helical" evidence="7">
    <location>
        <begin position="102"/>
        <end position="124"/>
    </location>
</feature>
<dbReference type="GO" id="GO:0055085">
    <property type="term" value="P:transmembrane transport"/>
    <property type="evidence" value="ECO:0007669"/>
    <property type="project" value="InterPro"/>
</dbReference>
<evidence type="ECO:0000259" key="8">
    <source>
        <dbReference type="PROSITE" id="PS50928"/>
    </source>
</evidence>
<feature type="domain" description="ABC transmembrane type-1" evidence="8">
    <location>
        <begin position="68"/>
        <end position="260"/>
    </location>
</feature>
<dbReference type="GO" id="GO:0005886">
    <property type="term" value="C:plasma membrane"/>
    <property type="evidence" value="ECO:0007669"/>
    <property type="project" value="UniProtKB-SubCell"/>
</dbReference>
<dbReference type="PROSITE" id="PS50928">
    <property type="entry name" value="ABC_TM1"/>
    <property type="match status" value="1"/>
</dbReference>
<proteinExistence type="inferred from homology"/>
<evidence type="ECO:0000256" key="2">
    <source>
        <dbReference type="ARBA" id="ARBA00022448"/>
    </source>
</evidence>
<dbReference type="CDD" id="cd06261">
    <property type="entry name" value="TM_PBP2"/>
    <property type="match status" value="1"/>
</dbReference>
<dbReference type="EMBL" id="DRTB01000039">
    <property type="protein sequence ID" value="HHE04531.1"/>
    <property type="molecule type" value="Genomic_DNA"/>
</dbReference>
<evidence type="ECO:0000256" key="3">
    <source>
        <dbReference type="ARBA" id="ARBA00022475"/>
    </source>
</evidence>
<accession>A0A7C5HFB6</accession>
<keyword evidence="3" id="KW-1003">Cell membrane</keyword>
<keyword evidence="5 7" id="KW-1133">Transmembrane helix</keyword>
<feature type="transmembrane region" description="Helical" evidence="7">
    <location>
        <begin position="180"/>
        <end position="205"/>
    </location>
</feature>
<feature type="transmembrane region" description="Helical" evidence="7">
    <location>
        <begin position="136"/>
        <end position="159"/>
    </location>
</feature>
<name>A0A7C5HFB6_UNCW3</name>
<evidence type="ECO:0000313" key="9">
    <source>
        <dbReference type="EMBL" id="HHE04531.1"/>
    </source>
</evidence>
<comment type="caution">
    <text evidence="9">The sequence shown here is derived from an EMBL/GenBank/DDBJ whole genome shotgun (WGS) entry which is preliminary data.</text>
</comment>
<feature type="transmembrane region" description="Helical" evidence="7">
    <location>
        <begin position="72"/>
        <end position="93"/>
    </location>
</feature>
<evidence type="ECO:0000256" key="5">
    <source>
        <dbReference type="ARBA" id="ARBA00022989"/>
    </source>
</evidence>
<reference evidence="9" key="1">
    <citation type="journal article" date="2020" name="mSystems">
        <title>Genome- and Community-Level Interaction Insights into Carbon Utilization and Element Cycling Functions of Hydrothermarchaeota in Hydrothermal Sediment.</title>
        <authorList>
            <person name="Zhou Z."/>
            <person name="Liu Y."/>
            <person name="Xu W."/>
            <person name="Pan J."/>
            <person name="Luo Z.H."/>
            <person name="Li M."/>
        </authorList>
    </citation>
    <scope>NUCLEOTIDE SEQUENCE [LARGE SCALE GENOMIC DNA]</scope>
    <source>
        <strain evidence="9">HyVt-74</strain>
    </source>
</reference>
<dbReference type="InterPro" id="IPR000515">
    <property type="entry name" value="MetI-like"/>
</dbReference>
<dbReference type="InterPro" id="IPR035906">
    <property type="entry name" value="MetI-like_sf"/>
</dbReference>
<organism evidence="9">
    <name type="scientific">candidate division WOR-3 bacterium</name>
    <dbReference type="NCBI Taxonomy" id="2052148"/>
    <lineage>
        <taxon>Bacteria</taxon>
        <taxon>Bacteria division WOR-3</taxon>
    </lineage>
</organism>
<dbReference type="Gene3D" id="1.10.3720.10">
    <property type="entry name" value="MetI-like"/>
    <property type="match status" value="1"/>
</dbReference>
<evidence type="ECO:0000256" key="6">
    <source>
        <dbReference type="ARBA" id="ARBA00023136"/>
    </source>
</evidence>
<evidence type="ECO:0000256" key="1">
    <source>
        <dbReference type="ARBA" id="ARBA00004651"/>
    </source>
</evidence>
<protein>
    <submittedName>
        <fullName evidence="9">Carbohydrate ABC transporter permease</fullName>
    </submittedName>
</protein>
<dbReference type="InterPro" id="IPR050901">
    <property type="entry name" value="BP-dep_ABC_trans_perm"/>
</dbReference>
<keyword evidence="4 7" id="KW-0812">Transmembrane</keyword>
<dbReference type="Pfam" id="PF00528">
    <property type="entry name" value="BPD_transp_1"/>
    <property type="match status" value="1"/>
</dbReference>
<feature type="transmembrane region" description="Helical" evidence="7">
    <location>
        <begin position="12"/>
        <end position="31"/>
    </location>
</feature>
<dbReference type="AlphaFoldDB" id="A0A7C5HFB6"/>
<keyword evidence="6 7" id="KW-0472">Membrane</keyword>
<dbReference type="PANTHER" id="PTHR32243:SF18">
    <property type="entry name" value="INNER MEMBRANE ABC TRANSPORTER PERMEASE PROTEIN YCJP"/>
    <property type="match status" value="1"/>
</dbReference>
<comment type="similarity">
    <text evidence="7">Belongs to the binding-protein-dependent transport system permease family.</text>
</comment>
<keyword evidence="2 7" id="KW-0813">Transport</keyword>
<dbReference type="SUPFAM" id="SSF161098">
    <property type="entry name" value="MetI-like"/>
    <property type="match status" value="1"/>
</dbReference>
<evidence type="ECO:0000256" key="7">
    <source>
        <dbReference type="RuleBase" id="RU363032"/>
    </source>
</evidence>
<gene>
    <name evidence="9" type="ORF">ENL19_00550</name>
</gene>
<comment type="subcellular location">
    <subcellularLocation>
        <location evidence="1 7">Cell membrane</location>
        <topology evidence="1 7">Multi-pass membrane protein</topology>
    </subcellularLocation>
</comment>
<evidence type="ECO:0000256" key="4">
    <source>
        <dbReference type="ARBA" id="ARBA00022692"/>
    </source>
</evidence>
<dbReference type="PANTHER" id="PTHR32243">
    <property type="entry name" value="MALTOSE TRANSPORT SYSTEM PERMEASE-RELATED"/>
    <property type="match status" value="1"/>
</dbReference>
<feature type="transmembrane region" description="Helical" evidence="7">
    <location>
        <begin position="239"/>
        <end position="260"/>
    </location>
</feature>
<dbReference type="Proteomes" id="UP000886110">
    <property type="component" value="Unassembled WGS sequence"/>
</dbReference>
<sequence>MKDEIIRKGMLTAGIIFLVFFCIGPFIWMIVVSLSDSPDFLVRGQYIFTLKNFIDILNIRNLHFLDYLRNSLFVAGLTSIFSATIGAFAAYAISRIDFRGKILILVSVLGLSMFPQISIVGYLYKIMSSIGWINTYNALVFPYIAWTLPLSLWLMLSYFSQIPSEIDRAALVDGANRIQVFSKIIIPIGAPGFLSTVLLLFMASFNEFLFALMLTTDFRARTIPVGIALFEGLHGEIPWGYIMAASLISSIPVILLALFFQRYIIRGLTGGAVKQ</sequence>